<keyword evidence="1" id="KW-0479">Metal-binding</keyword>
<dbReference type="Proteomes" id="UP000237105">
    <property type="component" value="Unassembled WGS sequence"/>
</dbReference>
<reference evidence="5" key="1">
    <citation type="submission" date="2016-06" db="EMBL/GenBank/DDBJ databases">
        <title>Parallel loss of symbiosis genes in relatives of nitrogen-fixing non-legume Parasponia.</title>
        <authorList>
            <person name="Van Velzen R."/>
            <person name="Holmer R."/>
            <person name="Bu F."/>
            <person name="Rutten L."/>
            <person name="Van Zeijl A."/>
            <person name="Liu W."/>
            <person name="Santuari L."/>
            <person name="Cao Q."/>
            <person name="Sharma T."/>
            <person name="Shen D."/>
            <person name="Roswanjaya Y."/>
            <person name="Wardhani T."/>
            <person name="Kalhor M.S."/>
            <person name="Jansen J."/>
            <person name="Van den Hoogen J."/>
            <person name="Gungor B."/>
            <person name="Hartog M."/>
            <person name="Hontelez J."/>
            <person name="Verver J."/>
            <person name="Yang W.-C."/>
            <person name="Schijlen E."/>
            <person name="Repin R."/>
            <person name="Schilthuizen M."/>
            <person name="Schranz E."/>
            <person name="Heidstra R."/>
            <person name="Miyata K."/>
            <person name="Fedorova E."/>
            <person name="Kohlen W."/>
            <person name="Bisseling T."/>
            <person name="Smit S."/>
            <person name="Geurts R."/>
        </authorList>
    </citation>
    <scope>NUCLEOTIDE SEQUENCE [LARGE SCALE GENOMIC DNA]</scope>
    <source>
        <strain evidence="5">cv. WU1-14</strain>
    </source>
</reference>
<dbReference type="EMBL" id="JXTB01000725">
    <property type="protein sequence ID" value="PON33489.1"/>
    <property type="molecule type" value="Genomic_DNA"/>
</dbReference>
<evidence type="ECO:0000256" key="1">
    <source>
        <dbReference type="PROSITE-ProRule" id="PRU00047"/>
    </source>
</evidence>
<keyword evidence="1" id="KW-0863">Zinc-finger</keyword>
<evidence type="ECO:0000256" key="2">
    <source>
        <dbReference type="SAM" id="MobiDB-lite"/>
    </source>
</evidence>
<comment type="caution">
    <text evidence="4">The sequence shown here is derived from an EMBL/GenBank/DDBJ whole genome shotgun (WGS) entry which is preliminary data.</text>
</comment>
<dbReference type="GO" id="GO:0003676">
    <property type="term" value="F:nucleic acid binding"/>
    <property type="evidence" value="ECO:0007669"/>
    <property type="project" value="InterPro"/>
</dbReference>
<name>A0A2P5AAC2_PARAD</name>
<accession>A0A2P5AAC2</accession>
<keyword evidence="5" id="KW-1185">Reference proteome</keyword>
<dbReference type="PROSITE" id="PS50158">
    <property type="entry name" value="ZF_CCHC"/>
    <property type="match status" value="1"/>
</dbReference>
<dbReference type="Gene3D" id="4.10.60.10">
    <property type="entry name" value="Zinc finger, CCHC-type"/>
    <property type="match status" value="1"/>
</dbReference>
<dbReference type="GO" id="GO:0008270">
    <property type="term" value="F:zinc ion binding"/>
    <property type="evidence" value="ECO:0007669"/>
    <property type="project" value="UniProtKB-KW"/>
</dbReference>
<keyword evidence="1" id="KW-0862">Zinc</keyword>
<gene>
    <name evidence="4" type="ORF">PanWU01x14_352310</name>
</gene>
<dbReference type="OrthoDB" id="1712633at2759"/>
<dbReference type="AlphaFoldDB" id="A0A2P5AAC2"/>
<evidence type="ECO:0000313" key="5">
    <source>
        <dbReference type="Proteomes" id="UP000237105"/>
    </source>
</evidence>
<evidence type="ECO:0000259" key="3">
    <source>
        <dbReference type="PROSITE" id="PS50158"/>
    </source>
</evidence>
<dbReference type="Pfam" id="PF00098">
    <property type="entry name" value="zf-CCHC"/>
    <property type="match status" value="1"/>
</dbReference>
<dbReference type="InterPro" id="IPR036875">
    <property type="entry name" value="Znf_CCHC_sf"/>
</dbReference>
<feature type="region of interest" description="Disordered" evidence="2">
    <location>
        <begin position="1"/>
        <end position="33"/>
    </location>
</feature>
<dbReference type="SMART" id="SM00343">
    <property type="entry name" value="ZnF_C2HC"/>
    <property type="match status" value="1"/>
</dbReference>
<evidence type="ECO:0000313" key="4">
    <source>
        <dbReference type="EMBL" id="PON33489.1"/>
    </source>
</evidence>
<feature type="domain" description="CCHC-type" evidence="3">
    <location>
        <begin position="42"/>
        <end position="58"/>
    </location>
</feature>
<organism evidence="4 5">
    <name type="scientific">Parasponia andersonii</name>
    <name type="common">Sponia andersonii</name>
    <dbReference type="NCBI Taxonomy" id="3476"/>
    <lineage>
        <taxon>Eukaryota</taxon>
        <taxon>Viridiplantae</taxon>
        <taxon>Streptophyta</taxon>
        <taxon>Embryophyta</taxon>
        <taxon>Tracheophyta</taxon>
        <taxon>Spermatophyta</taxon>
        <taxon>Magnoliopsida</taxon>
        <taxon>eudicotyledons</taxon>
        <taxon>Gunneridae</taxon>
        <taxon>Pentapetalae</taxon>
        <taxon>rosids</taxon>
        <taxon>fabids</taxon>
        <taxon>Rosales</taxon>
        <taxon>Cannabaceae</taxon>
        <taxon>Parasponia</taxon>
    </lineage>
</organism>
<proteinExistence type="predicted"/>
<feature type="compositionally biased region" description="Polar residues" evidence="2">
    <location>
        <begin position="13"/>
        <end position="33"/>
    </location>
</feature>
<dbReference type="SUPFAM" id="SSF57756">
    <property type="entry name" value="Retrovirus zinc finger-like domains"/>
    <property type="match status" value="1"/>
</dbReference>
<sequence>MARPHDEAVRPTPSHNQPTARLQREVANNNTNNPYAVLRGNKCYRCGQIGHYSNQCRQNSPFNLTTHDDDVERDKTYFENEEYIDEVEPKEVSYRDEGISLVIRRLMYTPKKEEDMQ</sequence>
<dbReference type="InterPro" id="IPR001878">
    <property type="entry name" value="Znf_CCHC"/>
</dbReference>
<protein>
    <submittedName>
        <fullName evidence="4">Zinc finger, CCHC-type</fullName>
    </submittedName>
</protein>